<sequence>MAESGRGWSLPALAVLCCAAAFLIGGSAVFLGALFLQSAPPNALSQRYRAQLGGIVYPEFEQNWKLFAPNPLQQNITVDARVQTISDTGRIRTRDWVGLTAQDIAAIRHNPAPSHADQNLLRRAWDLYDSTHSAGDGTAVGERGKAAEEYLKRVALQRFGRTAGGERILQIQFRVGTATIAPPAWSGEEVPTGTSYRELAWWPVDEDDYRGLL</sequence>
<name>A0ABN3ELN0_9ACTN</name>
<organism evidence="2 3">
    <name type="scientific">Kitasatospora cystarginea</name>
    <dbReference type="NCBI Taxonomy" id="58350"/>
    <lineage>
        <taxon>Bacteria</taxon>
        <taxon>Bacillati</taxon>
        <taxon>Actinomycetota</taxon>
        <taxon>Actinomycetes</taxon>
        <taxon>Kitasatosporales</taxon>
        <taxon>Streptomycetaceae</taxon>
        <taxon>Kitasatospora</taxon>
    </lineage>
</organism>
<keyword evidence="1" id="KW-0812">Transmembrane</keyword>
<proteinExistence type="predicted"/>
<keyword evidence="1" id="KW-1133">Transmembrane helix</keyword>
<dbReference type="Proteomes" id="UP001500305">
    <property type="component" value="Unassembled WGS sequence"/>
</dbReference>
<gene>
    <name evidence="2" type="ORF">GCM10010430_52670</name>
</gene>
<dbReference type="InterPro" id="IPR043857">
    <property type="entry name" value="DUF5819"/>
</dbReference>
<comment type="caution">
    <text evidence="2">The sequence shown here is derived from an EMBL/GenBank/DDBJ whole genome shotgun (WGS) entry which is preliminary data.</text>
</comment>
<evidence type="ECO:0000313" key="3">
    <source>
        <dbReference type="Proteomes" id="UP001500305"/>
    </source>
</evidence>
<reference evidence="2 3" key="1">
    <citation type="journal article" date="2019" name="Int. J. Syst. Evol. Microbiol.">
        <title>The Global Catalogue of Microorganisms (GCM) 10K type strain sequencing project: providing services to taxonomists for standard genome sequencing and annotation.</title>
        <authorList>
            <consortium name="The Broad Institute Genomics Platform"/>
            <consortium name="The Broad Institute Genome Sequencing Center for Infectious Disease"/>
            <person name="Wu L."/>
            <person name="Ma J."/>
        </authorList>
    </citation>
    <scope>NUCLEOTIDE SEQUENCE [LARGE SCALE GENOMIC DNA]</scope>
    <source>
        <strain evidence="2 3">JCM 7356</strain>
    </source>
</reference>
<dbReference type="Pfam" id="PF19136">
    <property type="entry name" value="DUF5819"/>
    <property type="match status" value="1"/>
</dbReference>
<protein>
    <submittedName>
        <fullName evidence="2">Uncharacterized protein</fullName>
    </submittedName>
</protein>
<feature type="transmembrane region" description="Helical" evidence="1">
    <location>
        <begin position="12"/>
        <end position="36"/>
    </location>
</feature>
<dbReference type="EMBL" id="BAAATR010000027">
    <property type="protein sequence ID" value="GAA2261792.1"/>
    <property type="molecule type" value="Genomic_DNA"/>
</dbReference>
<dbReference type="RefSeq" id="WP_344638984.1">
    <property type="nucleotide sequence ID" value="NZ_BAAATR010000027.1"/>
</dbReference>
<evidence type="ECO:0000256" key="1">
    <source>
        <dbReference type="SAM" id="Phobius"/>
    </source>
</evidence>
<evidence type="ECO:0000313" key="2">
    <source>
        <dbReference type="EMBL" id="GAA2261792.1"/>
    </source>
</evidence>
<keyword evidence="3" id="KW-1185">Reference proteome</keyword>
<accession>A0ABN3ELN0</accession>
<keyword evidence="1" id="KW-0472">Membrane</keyword>